<feature type="chain" id="PRO_5010883470" description="TraG N-terminal Proteobacteria domain-containing protein" evidence="3">
    <location>
        <begin position="21"/>
        <end position="1011"/>
    </location>
</feature>
<dbReference type="STRING" id="1969733.B5V00_13755"/>
<feature type="transmembrane region" description="Helical" evidence="2">
    <location>
        <begin position="346"/>
        <end position="369"/>
    </location>
</feature>
<reference evidence="5 6" key="1">
    <citation type="submission" date="2017-03" db="EMBL/GenBank/DDBJ databases">
        <title>Genome sequence of Geothermobacter sp. EPR-M, Deep-Sea Iron Reducer.</title>
        <authorList>
            <person name="Tully B."/>
            <person name="Savalia P."/>
            <person name="Abuyen K."/>
            <person name="Baughan C."/>
            <person name="Romero E."/>
            <person name="Ronkowski C."/>
            <person name="Torres B."/>
            <person name="Tremblay J."/>
            <person name="Trujillo A."/>
            <person name="Tyler M."/>
            <person name="Perez-Rodriguez I."/>
            <person name="Amend J."/>
        </authorList>
    </citation>
    <scope>NUCLEOTIDE SEQUENCE [LARGE SCALE GENOMIC DNA]</scope>
    <source>
        <strain evidence="5 6">EPR-M</strain>
    </source>
</reference>
<feature type="domain" description="TraG N-terminal Proteobacteria" evidence="4">
    <location>
        <begin position="24"/>
        <end position="480"/>
    </location>
</feature>
<dbReference type="EMBL" id="NAAD01000019">
    <property type="protein sequence ID" value="ORJ57510.1"/>
    <property type="molecule type" value="Genomic_DNA"/>
</dbReference>
<keyword evidence="2" id="KW-1133">Transmembrane helix</keyword>
<keyword evidence="2" id="KW-0472">Membrane</keyword>
<name>A0A1X0XX82_9BACT</name>
<evidence type="ECO:0000313" key="5">
    <source>
        <dbReference type="EMBL" id="ORJ57510.1"/>
    </source>
</evidence>
<evidence type="ECO:0000256" key="2">
    <source>
        <dbReference type="SAM" id="Phobius"/>
    </source>
</evidence>
<dbReference type="InterPro" id="IPR012931">
    <property type="entry name" value="TraG_N_Proteobacteria"/>
</dbReference>
<organism evidence="5 6">
    <name type="scientific">Geothermobacter hydrogeniphilus</name>
    <dbReference type="NCBI Taxonomy" id="1969733"/>
    <lineage>
        <taxon>Bacteria</taxon>
        <taxon>Pseudomonadati</taxon>
        <taxon>Thermodesulfobacteriota</taxon>
        <taxon>Desulfuromonadia</taxon>
        <taxon>Desulfuromonadales</taxon>
        <taxon>Geothermobacteraceae</taxon>
        <taxon>Geothermobacter</taxon>
    </lineage>
</organism>
<keyword evidence="3" id="KW-0732">Signal</keyword>
<dbReference type="OrthoDB" id="5408904at2"/>
<gene>
    <name evidence="5" type="ORF">B5V00_13755</name>
</gene>
<feature type="transmembrane region" description="Helical" evidence="2">
    <location>
        <begin position="381"/>
        <end position="402"/>
    </location>
</feature>
<keyword evidence="2" id="KW-0812">Transmembrane</keyword>
<evidence type="ECO:0000256" key="3">
    <source>
        <dbReference type="SAM" id="SignalP"/>
    </source>
</evidence>
<evidence type="ECO:0000256" key="1">
    <source>
        <dbReference type="SAM" id="MobiDB-lite"/>
    </source>
</evidence>
<proteinExistence type="predicted"/>
<feature type="region of interest" description="Disordered" evidence="1">
    <location>
        <begin position="955"/>
        <end position="1011"/>
    </location>
</feature>
<dbReference type="Proteomes" id="UP000193136">
    <property type="component" value="Unassembled WGS sequence"/>
</dbReference>
<dbReference type="Pfam" id="PF07916">
    <property type="entry name" value="TraG_N"/>
    <property type="match status" value="1"/>
</dbReference>
<feature type="transmembrane region" description="Helical" evidence="2">
    <location>
        <begin position="82"/>
        <end position="100"/>
    </location>
</feature>
<accession>A0A1X0XX82</accession>
<sequence>MVKKLFLFLSFLFLPAQALAIDGEFYTYGGFDAVVAGFQRIALIFSDNAYQTLFYSVIVLGILLGSVNLVMRVATGARLSPVGWLVPVFVGILLYLGMVVPTGTMHIYSQLTNRYTPVAGVPDGVIAVAHVLNSIERGLIEIIETSSDPKSYPNQAGGTGYMGLLEMVSTEFSIPDTYLNQNLDDYIDKCVAYEVDTPGSTLTVEELRRGTTDFRTALGKANNPALTTVVYSAANPQGSVATCADAWSTTILPGLNNATTFDAAIDEICAKTGYDPATPASRQKCQTAIQDVLDDLGVISTTTDFARQALLAKRLHEVFRSGNTAALTNYKFMVNAKGTMVAMNEWLPIMKGVLTAIALSMVPILALFLPTPLIGKALSVFLGMMIWLVTWGVIDAMLHSFAMDLAGRFLLEIRNLATTPGAMGMDPFLFAPDELTKVLGMFGMIRSSGLMLSTVMTAVLVKFGGHALASMAGNLMGQVQGVGLQAARLTEDPSGRAAALNANLAAMPTQTIANAPRGYEMMMHGSMVNQMSNVASGQAHAAKVAYQQQAGGVGGGSAWGATGAGMELLTRSMKTGKVVGDDGKATNYSVGDGVGMEGSQTTLASGWTQKSSVRREDGDVAGGTVTQVSASGTITETANAQGETTTHIQAAGFSNSFGLAYQEVGIEKGAHTLSTGENWNHMMQEVDKDSIISGEARAFKTALSDRVTSSVRQQMSDGSAYQSVSSETKEKLLQAGTQVGLSGGKLLQALTLGMVTIQGSIGGSARLTTKDGETATISMSQEEVKALNHEIATMREEALTQTMQTSAGRDYAASTSAADNASEGFSYLREVATRNTTSTAFTTDLMTGYVDDRAKEMMADEPGRYQDLNAARRAVLDDMNRQRLGTGVEQDALNRDINAWTMRHYDDYLDTSTTGNSVMRDIAHTRNRVDAGVREHRAAGEAAAGRAKEAVADNTFEDPRPGKIGPPDVPGVVGARETRKQAVQDVKNEIPGVEKKHEQKNGWKEDDDVAP</sequence>
<protein>
    <recommendedName>
        <fullName evidence="4">TraG N-terminal Proteobacteria domain-containing protein</fullName>
    </recommendedName>
</protein>
<feature type="compositionally biased region" description="Basic and acidic residues" evidence="1">
    <location>
        <begin position="976"/>
        <end position="1004"/>
    </location>
</feature>
<feature type="transmembrane region" description="Helical" evidence="2">
    <location>
        <begin position="53"/>
        <end position="70"/>
    </location>
</feature>
<dbReference type="AlphaFoldDB" id="A0A1X0XX82"/>
<keyword evidence="6" id="KW-1185">Reference proteome</keyword>
<feature type="signal peptide" evidence="3">
    <location>
        <begin position="1"/>
        <end position="20"/>
    </location>
</feature>
<evidence type="ECO:0000259" key="4">
    <source>
        <dbReference type="Pfam" id="PF07916"/>
    </source>
</evidence>
<evidence type="ECO:0000313" key="6">
    <source>
        <dbReference type="Proteomes" id="UP000193136"/>
    </source>
</evidence>
<comment type="caution">
    <text evidence="5">The sequence shown here is derived from an EMBL/GenBank/DDBJ whole genome shotgun (WGS) entry which is preliminary data.</text>
</comment>